<dbReference type="Proteomes" id="UP000291343">
    <property type="component" value="Unassembled WGS sequence"/>
</dbReference>
<dbReference type="GO" id="GO:0055038">
    <property type="term" value="C:recycling endosome membrane"/>
    <property type="evidence" value="ECO:0007669"/>
    <property type="project" value="TreeGrafter"/>
</dbReference>
<dbReference type="GO" id="GO:0030139">
    <property type="term" value="C:endocytic vesicle"/>
    <property type="evidence" value="ECO:0007669"/>
    <property type="project" value="TreeGrafter"/>
</dbReference>
<organism evidence="3 4">
    <name type="scientific">Laodelphax striatellus</name>
    <name type="common">Small brown planthopper</name>
    <name type="synonym">Delphax striatella</name>
    <dbReference type="NCBI Taxonomy" id="195883"/>
    <lineage>
        <taxon>Eukaryota</taxon>
        <taxon>Metazoa</taxon>
        <taxon>Ecdysozoa</taxon>
        <taxon>Arthropoda</taxon>
        <taxon>Hexapoda</taxon>
        <taxon>Insecta</taxon>
        <taxon>Pterygota</taxon>
        <taxon>Neoptera</taxon>
        <taxon>Paraneoptera</taxon>
        <taxon>Hemiptera</taxon>
        <taxon>Auchenorrhyncha</taxon>
        <taxon>Fulgoroidea</taxon>
        <taxon>Delphacidae</taxon>
        <taxon>Criomorphinae</taxon>
        <taxon>Laodelphax</taxon>
    </lineage>
</organism>
<gene>
    <name evidence="3" type="ORF">LSTR_LSTR013170</name>
</gene>
<dbReference type="PANTHER" id="PTHR15726:SF7">
    <property type="entry name" value="NUCLEAR FALLOUT, ISOFORM J"/>
    <property type="match status" value="1"/>
</dbReference>
<comment type="caution">
    <text evidence="3">The sequence shown here is derived from an EMBL/GenBank/DDBJ whole genome shotgun (WGS) entry which is preliminary data.</text>
</comment>
<proteinExistence type="predicted"/>
<sequence length="222" mass="25994">MSVTEDDGNAQQDLEFDMWEGQFEFLGGQFNGGHNNNNNNNVEEVPVNGNLVYDRSADLFPWKTNINGLKKSKARRWCEDLTEHVQMLQQQMNVLADNQTHSDERYTRAKQDNAALQARIVMLEEQLREVELRSEEKLAEEERRHRELVARVDREKQLQVENCAIRLQTLELENNSLRDETGRWRNQLEKMRVDKSRVEDQLIEAESTVTSLREELGVDAHK</sequence>
<dbReference type="PANTHER" id="PTHR15726">
    <property type="entry name" value="RAB11-FAMILY INTERACTING PROTEIN"/>
    <property type="match status" value="1"/>
</dbReference>
<dbReference type="InParanoid" id="A0A482WQJ7"/>
<keyword evidence="1" id="KW-0175">Coiled coil</keyword>
<evidence type="ECO:0000256" key="1">
    <source>
        <dbReference type="SAM" id="Coils"/>
    </source>
</evidence>
<evidence type="ECO:0000313" key="4">
    <source>
        <dbReference type="Proteomes" id="UP000291343"/>
    </source>
</evidence>
<dbReference type="GO" id="GO:0030496">
    <property type="term" value="C:midbody"/>
    <property type="evidence" value="ECO:0007669"/>
    <property type="project" value="TreeGrafter"/>
</dbReference>
<evidence type="ECO:0000259" key="2">
    <source>
        <dbReference type="Pfam" id="PF25450"/>
    </source>
</evidence>
<dbReference type="AlphaFoldDB" id="A0A482WQJ7"/>
<protein>
    <recommendedName>
        <fullName evidence="2">Rab11-FIP3/4 domain-containing protein</fullName>
    </recommendedName>
</protein>
<dbReference type="InterPro" id="IPR057316">
    <property type="entry name" value="Rab11-FIP3/4_dom"/>
</dbReference>
<dbReference type="InterPro" id="IPR051977">
    <property type="entry name" value="Rab11-interacting_regulator"/>
</dbReference>
<feature type="coiled-coil region" evidence="1">
    <location>
        <begin position="78"/>
        <end position="215"/>
    </location>
</feature>
<dbReference type="SMR" id="A0A482WQJ7"/>
<dbReference type="EMBL" id="QKKF02027359">
    <property type="protein sequence ID" value="RZF35889.1"/>
    <property type="molecule type" value="Genomic_DNA"/>
</dbReference>
<evidence type="ECO:0000313" key="3">
    <source>
        <dbReference type="EMBL" id="RZF35889.1"/>
    </source>
</evidence>
<dbReference type="GO" id="GO:0032154">
    <property type="term" value="C:cleavage furrow"/>
    <property type="evidence" value="ECO:0007669"/>
    <property type="project" value="TreeGrafter"/>
</dbReference>
<keyword evidence="4" id="KW-1185">Reference proteome</keyword>
<dbReference type="GO" id="GO:0032456">
    <property type="term" value="P:endocytic recycling"/>
    <property type="evidence" value="ECO:0007669"/>
    <property type="project" value="TreeGrafter"/>
</dbReference>
<dbReference type="STRING" id="195883.A0A482WQJ7"/>
<feature type="domain" description="Rab11-FIP3/4" evidence="2">
    <location>
        <begin position="105"/>
        <end position="215"/>
    </location>
</feature>
<reference evidence="3 4" key="1">
    <citation type="journal article" date="2017" name="Gigascience">
        <title>Genome sequence of the small brown planthopper, Laodelphax striatellus.</title>
        <authorList>
            <person name="Zhu J."/>
            <person name="Jiang F."/>
            <person name="Wang X."/>
            <person name="Yang P."/>
            <person name="Bao Y."/>
            <person name="Zhao W."/>
            <person name="Wang W."/>
            <person name="Lu H."/>
            <person name="Wang Q."/>
            <person name="Cui N."/>
            <person name="Li J."/>
            <person name="Chen X."/>
            <person name="Luo L."/>
            <person name="Yu J."/>
            <person name="Kang L."/>
            <person name="Cui F."/>
        </authorList>
    </citation>
    <scope>NUCLEOTIDE SEQUENCE [LARGE SCALE GENOMIC DNA]</scope>
    <source>
        <strain evidence="3">Lst14</strain>
    </source>
</reference>
<name>A0A482WQJ7_LAOST</name>
<dbReference type="OrthoDB" id="418358at2759"/>
<accession>A0A482WQJ7</accession>
<dbReference type="Pfam" id="PF25450">
    <property type="entry name" value="Rab11-FIP3"/>
    <property type="match status" value="1"/>
</dbReference>
<dbReference type="GO" id="GO:0032465">
    <property type="term" value="P:regulation of cytokinesis"/>
    <property type="evidence" value="ECO:0007669"/>
    <property type="project" value="TreeGrafter"/>
</dbReference>